<dbReference type="GO" id="GO:0008083">
    <property type="term" value="F:growth factor activity"/>
    <property type="evidence" value="ECO:0007669"/>
    <property type="project" value="UniProtKB-UniRule"/>
</dbReference>
<comment type="PTM">
    <text evidence="9">PSK-alpha is produced by endopeptidase digestion. PSK-beta is produced from PSK-alpha by exopeptidase digestion.</text>
</comment>
<dbReference type="Pfam" id="PF06404">
    <property type="entry name" value="PSK"/>
    <property type="match status" value="1"/>
</dbReference>
<proteinExistence type="inferred from homology"/>
<gene>
    <name evidence="10" type="ORF">CTI12_AA375230</name>
</gene>
<dbReference type="GO" id="GO:0008283">
    <property type="term" value="P:cell population proliferation"/>
    <property type="evidence" value="ECO:0007669"/>
    <property type="project" value="UniProtKB-UniRule"/>
</dbReference>
<dbReference type="InterPro" id="IPR009438">
    <property type="entry name" value="Phytosulfokine"/>
</dbReference>
<keyword evidence="7 9" id="KW-0221">Differentiation</keyword>
<evidence type="ECO:0000256" key="2">
    <source>
        <dbReference type="ARBA" id="ARBA00010781"/>
    </source>
</evidence>
<protein>
    <recommendedName>
        <fullName evidence="9">Phytosulfokine</fullName>
    </recommendedName>
    <component>
        <recommendedName>
            <fullName evidence="9">Phytosulfokine-alpha</fullName>
            <shortName evidence="9">PSK-alpha</shortName>
            <shortName evidence="9">Phytosulfokine-a</shortName>
        </recommendedName>
    </component>
    <component>
        <recommendedName>
            <fullName evidence="9">Phytosulfokine-beta</fullName>
            <shortName evidence="9">PSK-beta</shortName>
            <shortName evidence="9">Phytosulfokine-b</shortName>
        </recommendedName>
    </component>
</protein>
<name>A0A2U1MIT6_ARTAN</name>
<evidence type="ECO:0000313" key="11">
    <source>
        <dbReference type="Proteomes" id="UP000245207"/>
    </source>
</evidence>
<evidence type="ECO:0000256" key="7">
    <source>
        <dbReference type="ARBA" id="ARBA00022782"/>
    </source>
</evidence>
<dbReference type="GO" id="GO:0005576">
    <property type="term" value="C:extracellular region"/>
    <property type="evidence" value="ECO:0007669"/>
    <property type="project" value="UniProtKB-SubCell"/>
</dbReference>
<feature type="chain" id="PRO_5031591822" description="Phytosulfokine" evidence="9">
    <location>
        <begin position="21"/>
        <end position="82"/>
    </location>
</feature>
<evidence type="ECO:0000256" key="8">
    <source>
        <dbReference type="ARBA" id="ARBA00023030"/>
    </source>
</evidence>
<sequence>MSRTTTLLLILALLLCSTQSQSTRLMVADTANTKLQNKVYIFGGDETAEIEQGCEGIGEDECLMRRTLAAHIDYIYTQKKNP</sequence>
<comment type="function">
    <text evidence="9">Promotes plant cell differentiation, organogenesis and somatic embryogenesis as well as cell proliferation.</text>
</comment>
<evidence type="ECO:0000313" key="10">
    <source>
        <dbReference type="EMBL" id="PWA61185.1"/>
    </source>
</evidence>
<dbReference type="STRING" id="35608.A0A2U1MIT6"/>
<organism evidence="10 11">
    <name type="scientific">Artemisia annua</name>
    <name type="common">Sweet wormwood</name>
    <dbReference type="NCBI Taxonomy" id="35608"/>
    <lineage>
        <taxon>Eukaryota</taxon>
        <taxon>Viridiplantae</taxon>
        <taxon>Streptophyta</taxon>
        <taxon>Embryophyta</taxon>
        <taxon>Tracheophyta</taxon>
        <taxon>Spermatophyta</taxon>
        <taxon>Magnoliopsida</taxon>
        <taxon>eudicotyledons</taxon>
        <taxon>Gunneridae</taxon>
        <taxon>Pentapetalae</taxon>
        <taxon>asterids</taxon>
        <taxon>campanulids</taxon>
        <taxon>Asterales</taxon>
        <taxon>Asteraceae</taxon>
        <taxon>Asteroideae</taxon>
        <taxon>Anthemideae</taxon>
        <taxon>Artemisiinae</taxon>
        <taxon>Artemisia</taxon>
    </lineage>
</organism>
<evidence type="ECO:0000256" key="4">
    <source>
        <dbReference type="ARBA" id="ARBA00022525"/>
    </source>
</evidence>
<reference evidence="10 11" key="1">
    <citation type="journal article" date="2018" name="Mol. Plant">
        <title>The genome of Artemisia annua provides insight into the evolution of Asteraceae family and artemisinin biosynthesis.</title>
        <authorList>
            <person name="Shen Q."/>
            <person name="Zhang L."/>
            <person name="Liao Z."/>
            <person name="Wang S."/>
            <person name="Yan T."/>
            <person name="Shi P."/>
            <person name="Liu M."/>
            <person name="Fu X."/>
            <person name="Pan Q."/>
            <person name="Wang Y."/>
            <person name="Lv Z."/>
            <person name="Lu X."/>
            <person name="Zhang F."/>
            <person name="Jiang W."/>
            <person name="Ma Y."/>
            <person name="Chen M."/>
            <person name="Hao X."/>
            <person name="Li L."/>
            <person name="Tang Y."/>
            <person name="Lv G."/>
            <person name="Zhou Y."/>
            <person name="Sun X."/>
            <person name="Brodelius P.E."/>
            <person name="Rose J.K.C."/>
            <person name="Tang K."/>
        </authorList>
    </citation>
    <scope>NUCLEOTIDE SEQUENCE [LARGE SCALE GENOMIC DNA]</scope>
    <source>
        <strain evidence="11">cv. Huhao1</strain>
        <tissue evidence="10">Leaf</tissue>
    </source>
</reference>
<dbReference type="GO" id="GO:0030154">
    <property type="term" value="P:cell differentiation"/>
    <property type="evidence" value="ECO:0007669"/>
    <property type="project" value="UniProtKB-UniRule"/>
</dbReference>
<keyword evidence="6 9" id="KW-0732">Signal</keyword>
<comment type="similarity">
    <text evidence="2 9">Belongs to the phytosulfokine family.</text>
</comment>
<evidence type="ECO:0000256" key="9">
    <source>
        <dbReference type="RuleBase" id="RU368031"/>
    </source>
</evidence>
<dbReference type="PANTHER" id="PTHR33285:SF55">
    <property type="entry name" value="PHYTOSULFOKINES 3"/>
    <property type="match status" value="1"/>
</dbReference>
<keyword evidence="5 9" id="KW-0765">Sulfation</keyword>
<dbReference type="AlphaFoldDB" id="A0A2U1MIT6"/>
<keyword evidence="4 9" id="KW-0964">Secreted</keyword>
<evidence type="ECO:0000256" key="6">
    <source>
        <dbReference type="ARBA" id="ARBA00022729"/>
    </source>
</evidence>
<evidence type="ECO:0000256" key="1">
    <source>
        <dbReference type="ARBA" id="ARBA00004613"/>
    </source>
</evidence>
<dbReference type="PANTHER" id="PTHR33285">
    <property type="entry name" value="PHYTOSULFOKINES 3"/>
    <property type="match status" value="1"/>
</dbReference>
<dbReference type="OrthoDB" id="1858282at2759"/>
<keyword evidence="3 9" id="KW-0217">Developmental protein</keyword>
<dbReference type="Proteomes" id="UP000245207">
    <property type="component" value="Unassembled WGS sequence"/>
</dbReference>
<accession>A0A2U1MIT6</accession>
<evidence type="ECO:0000256" key="3">
    <source>
        <dbReference type="ARBA" id="ARBA00022473"/>
    </source>
</evidence>
<feature type="signal peptide" evidence="9">
    <location>
        <begin position="1"/>
        <end position="20"/>
    </location>
</feature>
<keyword evidence="8 9" id="KW-0339">Growth factor</keyword>
<dbReference type="EMBL" id="PKPP01005163">
    <property type="protein sequence ID" value="PWA61185.1"/>
    <property type="molecule type" value="Genomic_DNA"/>
</dbReference>
<comment type="caution">
    <text evidence="10">The sequence shown here is derived from an EMBL/GenBank/DDBJ whole genome shotgun (WGS) entry which is preliminary data.</text>
</comment>
<keyword evidence="11" id="KW-1185">Reference proteome</keyword>
<evidence type="ECO:0000256" key="5">
    <source>
        <dbReference type="ARBA" id="ARBA00022641"/>
    </source>
</evidence>
<comment type="PTM">
    <text evidence="9">Sulfation is important for activity and for the binding to a putative membrane receptor.</text>
</comment>
<comment type="subcellular location">
    <subcellularLocation>
        <location evidence="1 9">Secreted</location>
    </subcellularLocation>
</comment>